<dbReference type="RefSeq" id="XP_052121596.1">
    <property type="nucleotide sequence ID" value="XM_052265636.1"/>
</dbReference>
<dbReference type="OrthoDB" id="10253254at2759"/>
<dbReference type="Proteomes" id="UP000504606">
    <property type="component" value="Unplaced"/>
</dbReference>
<organism evidence="1 2">
    <name type="scientific">Frankliniella occidentalis</name>
    <name type="common">Western flower thrips</name>
    <name type="synonym">Euthrips occidentalis</name>
    <dbReference type="NCBI Taxonomy" id="133901"/>
    <lineage>
        <taxon>Eukaryota</taxon>
        <taxon>Metazoa</taxon>
        <taxon>Ecdysozoa</taxon>
        <taxon>Arthropoda</taxon>
        <taxon>Hexapoda</taxon>
        <taxon>Insecta</taxon>
        <taxon>Pterygota</taxon>
        <taxon>Neoptera</taxon>
        <taxon>Paraneoptera</taxon>
        <taxon>Thysanoptera</taxon>
        <taxon>Terebrantia</taxon>
        <taxon>Thripoidea</taxon>
        <taxon>Thripidae</taxon>
        <taxon>Frankliniella</taxon>
    </lineage>
</organism>
<dbReference type="InterPro" id="IPR043130">
    <property type="entry name" value="CDP-OH_PTrfase_TM_dom"/>
</dbReference>
<evidence type="ECO:0000313" key="1">
    <source>
        <dbReference type="Proteomes" id="UP000504606"/>
    </source>
</evidence>
<accession>A0A9C6TWM6</accession>
<evidence type="ECO:0000313" key="2">
    <source>
        <dbReference type="RefSeq" id="XP_052121596.1"/>
    </source>
</evidence>
<dbReference type="GeneID" id="113212914"/>
<dbReference type="AlphaFoldDB" id="A0A9C6TWM6"/>
<reference evidence="2" key="1">
    <citation type="submission" date="2025-08" db="UniProtKB">
        <authorList>
            <consortium name="RefSeq"/>
        </authorList>
    </citation>
    <scope>IDENTIFICATION</scope>
    <source>
        <tissue evidence="2">Whole organism</tissue>
    </source>
</reference>
<dbReference type="Gene3D" id="1.20.120.1760">
    <property type="match status" value="1"/>
</dbReference>
<name>A0A9C6TWM6_FRAOC</name>
<protein>
    <submittedName>
        <fullName evidence="2">Uncharacterized protein LOC113212914</fullName>
    </submittedName>
</protein>
<proteinExistence type="predicted"/>
<sequence length="220" mass="24181">MFLFLLQFTKHNLVFFSLFQRDVGESMRKGLLGASRLELPQWASPVHGVAGDKMKLSAVRCGMCAQVTALLLTAYLLTMDMVLMLRLQTLSGDDQETEARNSSSVVVGSVAPAPSIHWRDLLVPDTAIKGLFMDPMNQHIFMPLARLTELGLDLHNSAPWLSPDRISVSHVLVSVVAMRFLACRGSLGARQVGVLLFAVRFYLDALDGEVARAALPFNTP</sequence>
<keyword evidence="1" id="KW-1185">Reference proteome</keyword>
<gene>
    <name evidence="2" type="primary">LOC113212914</name>
</gene>
<dbReference type="KEGG" id="foc:113212914"/>